<reference evidence="2" key="1">
    <citation type="submission" date="2022-12" db="EMBL/GenBank/DDBJ databases">
        <title>Reference genome sequencing for broad-spectrum identification of bacterial and archaeal isolates by mass spectrometry.</title>
        <authorList>
            <person name="Sekiguchi Y."/>
            <person name="Tourlousse D.M."/>
        </authorList>
    </citation>
    <scope>NUCLEOTIDE SEQUENCE</scope>
    <source>
        <strain evidence="2">LLR39Z86</strain>
    </source>
</reference>
<name>A0A9W6GC13_9ACTN</name>
<dbReference type="RefSeq" id="WP_270114836.1">
    <property type="nucleotide sequence ID" value="NZ_BAAAOL010000007.1"/>
</dbReference>
<keyword evidence="1" id="KW-0812">Transmembrane</keyword>
<proteinExistence type="predicted"/>
<evidence type="ECO:0000256" key="1">
    <source>
        <dbReference type="SAM" id="Phobius"/>
    </source>
</evidence>
<gene>
    <name evidence="2" type="ORF">GALLR39Z86_39910</name>
</gene>
<protein>
    <submittedName>
        <fullName evidence="2">Uncharacterized protein</fullName>
    </submittedName>
</protein>
<evidence type="ECO:0000313" key="3">
    <source>
        <dbReference type="Proteomes" id="UP001144313"/>
    </source>
</evidence>
<feature type="transmembrane region" description="Helical" evidence="1">
    <location>
        <begin position="90"/>
        <end position="108"/>
    </location>
</feature>
<dbReference type="AlphaFoldDB" id="A0A9W6GC13"/>
<feature type="transmembrane region" description="Helical" evidence="1">
    <location>
        <begin position="58"/>
        <end position="78"/>
    </location>
</feature>
<comment type="caution">
    <text evidence="2">The sequence shown here is derived from an EMBL/GenBank/DDBJ whole genome shotgun (WGS) entry which is preliminary data.</text>
</comment>
<evidence type="ECO:0000313" key="2">
    <source>
        <dbReference type="EMBL" id="GLI44141.1"/>
    </source>
</evidence>
<organism evidence="2 3">
    <name type="scientific">Glycomyces algeriensis</name>
    <dbReference type="NCBI Taxonomy" id="256037"/>
    <lineage>
        <taxon>Bacteria</taxon>
        <taxon>Bacillati</taxon>
        <taxon>Actinomycetota</taxon>
        <taxon>Actinomycetes</taxon>
        <taxon>Glycomycetales</taxon>
        <taxon>Glycomycetaceae</taxon>
        <taxon>Glycomyces</taxon>
    </lineage>
</organism>
<sequence length="213" mass="23253">MEANLDTGLQVIGVAAAVAGTYFAYRQYRLSRHARPVRGTVGEDGDVEHFACLPYPQVGDVVFGYLMGAFGCGIALLAVFDRDLDGTPEFYFWILLGLGFVLAAVGLLEGDKAPFRIELTEREFTVRRRFPNTHFVAVPWANVDHIAVVTSPEGHRQVVVRLPKGGGFAPGMPGDFYSTQVGGYIMCEMKGAEPTEAAFLAALRRYTGTDVRV</sequence>
<dbReference type="Proteomes" id="UP001144313">
    <property type="component" value="Unassembled WGS sequence"/>
</dbReference>
<keyword evidence="3" id="KW-1185">Reference proteome</keyword>
<accession>A0A9W6GC13</accession>
<keyword evidence="1" id="KW-0472">Membrane</keyword>
<keyword evidence="1" id="KW-1133">Transmembrane helix</keyword>
<dbReference type="EMBL" id="BSDT01000001">
    <property type="protein sequence ID" value="GLI44141.1"/>
    <property type="molecule type" value="Genomic_DNA"/>
</dbReference>
<feature type="transmembrane region" description="Helical" evidence="1">
    <location>
        <begin position="7"/>
        <end position="25"/>
    </location>
</feature>